<evidence type="ECO:0000313" key="3">
    <source>
        <dbReference type="Proteomes" id="UP000295131"/>
    </source>
</evidence>
<organism evidence="2 3">
    <name type="scientific">Pseudohoeflea suaedae</name>
    <dbReference type="NCBI Taxonomy" id="877384"/>
    <lineage>
        <taxon>Bacteria</taxon>
        <taxon>Pseudomonadati</taxon>
        <taxon>Pseudomonadota</taxon>
        <taxon>Alphaproteobacteria</taxon>
        <taxon>Hyphomicrobiales</taxon>
        <taxon>Rhizobiaceae</taxon>
        <taxon>Pseudohoeflea</taxon>
    </lineage>
</organism>
<dbReference type="OrthoDB" id="8220232at2"/>
<dbReference type="GO" id="GO:0110001">
    <property type="term" value="C:toxin-antitoxin complex"/>
    <property type="evidence" value="ECO:0007669"/>
    <property type="project" value="InterPro"/>
</dbReference>
<comment type="caution">
    <text evidence="2">The sequence shown here is derived from an EMBL/GenBank/DDBJ whole genome shotgun (WGS) entry which is preliminary data.</text>
</comment>
<reference evidence="2 3" key="1">
    <citation type="journal article" date="2013" name="Int. J. Syst. Evol. Microbiol.">
        <title>Hoeflea suaedae sp. nov., an endophytic bacterium isolated from the root of the halophyte Suaeda maritima.</title>
        <authorList>
            <person name="Chung E.J."/>
            <person name="Park J.A."/>
            <person name="Pramanik P."/>
            <person name="Bibi F."/>
            <person name="Jeon C.O."/>
            <person name="Chung Y.R."/>
        </authorList>
    </citation>
    <scope>NUCLEOTIDE SEQUENCE [LARGE SCALE GENOMIC DNA]</scope>
    <source>
        <strain evidence="2 3">YC6898</strain>
    </source>
</reference>
<dbReference type="Gene3D" id="1.20.120.580">
    <property type="entry name" value="bsu32300-like"/>
    <property type="match status" value="1"/>
</dbReference>
<dbReference type="GO" id="GO:0016787">
    <property type="term" value="F:hydrolase activity"/>
    <property type="evidence" value="ECO:0007669"/>
    <property type="project" value="UniProtKB-KW"/>
</dbReference>
<feature type="domain" description="REase AHJR-like" evidence="1">
    <location>
        <begin position="3"/>
        <end position="87"/>
    </location>
</feature>
<name>A0A4R5PMH0_9HYPH</name>
<accession>A0A4R5PMH0</accession>
<dbReference type="AlphaFoldDB" id="A0A4R5PMH0"/>
<gene>
    <name evidence="2" type="ORF">E2A64_03240</name>
</gene>
<dbReference type="InterPro" id="IPR040902">
    <property type="entry name" value="AHJR-like"/>
</dbReference>
<proteinExistence type="predicted"/>
<keyword evidence="3" id="KW-1185">Reference proteome</keyword>
<protein>
    <recommendedName>
        <fullName evidence="1">REase AHJR-like domain-containing protein</fullName>
    </recommendedName>
</protein>
<evidence type="ECO:0000259" key="1">
    <source>
        <dbReference type="Pfam" id="PF18743"/>
    </source>
</evidence>
<dbReference type="InterPro" id="IPR037038">
    <property type="entry name" value="HepT-like_sf"/>
</dbReference>
<sequence>MSQTTEMDVLEQLLPQLRADGYDVYLHPNKPLIPGFFEDFTPDAIALRGDRNLAIEVRGGSSSEAKKLRSIQERFVGHNDWELRVIWLPSDGAEVAFEVYGPEKLKLRLKQIEKLVSDGQFEPALLLAWATFEATARAVAAHRFTRPQTPGRIVQELAASGVLTPTEADQLRKLADKRNRLIHGDLQVQVGEDEVRQFGEVLLALVDELPADDQGLTRGALL</sequence>
<dbReference type="GO" id="GO:0004540">
    <property type="term" value="F:RNA nuclease activity"/>
    <property type="evidence" value="ECO:0007669"/>
    <property type="project" value="InterPro"/>
</dbReference>
<dbReference type="Pfam" id="PF18743">
    <property type="entry name" value="AHJR-like"/>
    <property type="match status" value="1"/>
</dbReference>
<dbReference type="EMBL" id="SMSI01000001">
    <property type="protein sequence ID" value="TDH38153.1"/>
    <property type="molecule type" value="Genomic_DNA"/>
</dbReference>
<dbReference type="RefSeq" id="WP_133282987.1">
    <property type="nucleotide sequence ID" value="NZ_SMSI01000001.1"/>
</dbReference>
<dbReference type="Proteomes" id="UP000295131">
    <property type="component" value="Unassembled WGS sequence"/>
</dbReference>
<evidence type="ECO:0000313" key="2">
    <source>
        <dbReference type="EMBL" id="TDH38153.1"/>
    </source>
</evidence>